<evidence type="ECO:0000256" key="18">
    <source>
        <dbReference type="ARBA" id="ARBA00044632"/>
    </source>
</evidence>
<keyword evidence="13" id="KW-0239">DNA-directed DNA polymerase</keyword>
<dbReference type="Pfam" id="PF14520">
    <property type="entry name" value="HHH_5"/>
    <property type="match status" value="1"/>
</dbReference>
<dbReference type="InterPro" id="IPR016195">
    <property type="entry name" value="Pol/histidinol_Pase-like"/>
</dbReference>
<keyword evidence="15" id="KW-0234">DNA repair</keyword>
<keyword evidence="12" id="KW-0832">Ubl conjugation</keyword>
<dbReference type="Gene3D" id="3.30.210.10">
    <property type="entry name" value="DNA polymerase, thumb domain"/>
    <property type="match status" value="1"/>
</dbReference>
<dbReference type="GO" id="GO:0003887">
    <property type="term" value="F:DNA-directed DNA polymerase activity"/>
    <property type="evidence" value="ECO:0007669"/>
    <property type="project" value="UniProtKB-KW"/>
</dbReference>
<dbReference type="GO" id="GO:0005829">
    <property type="term" value="C:cytosol"/>
    <property type="evidence" value="ECO:0007669"/>
    <property type="project" value="TreeGrafter"/>
</dbReference>
<name>A0A433RY36_9BACL</name>
<comment type="catalytic activity">
    <reaction evidence="18">
        <text>2'-deoxyribonucleotide-(2'-deoxyribose 5'-phosphate)-2'-deoxyribonucleotide-DNA = a 3'-end 2'-deoxyribonucleotide-(2,3-dehydro-2,3-deoxyribose 5'-phosphate)-DNA + a 5'-end 5'-phospho-2'-deoxyribonucleoside-DNA + H(+)</text>
        <dbReference type="Rhea" id="RHEA:66592"/>
        <dbReference type="Rhea" id="RHEA-COMP:13180"/>
        <dbReference type="Rhea" id="RHEA-COMP:16897"/>
        <dbReference type="Rhea" id="RHEA-COMP:17067"/>
        <dbReference type="ChEBI" id="CHEBI:15378"/>
        <dbReference type="ChEBI" id="CHEBI:136412"/>
        <dbReference type="ChEBI" id="CHEBI:157695"/>
        <dbReference type="ChEBI" id="CHEBI:167181"/>
        <dbReference type="EC" id="4.2.99.18"/>
    </reaction>
</comment>
<dbReference type="InterPro" id="IPR004013">
    <property type="entry name" value="PHP_dom"/>
</dbReference>
<dbReference type="InterPro" id="IPR022311">
    <property type="entry name" value="PolX-like"/>
</dbReference>
<keyword evidence="8" id="KW-0808">Transferase</keyword>
<dbReference type="RefSeq" id="WP_126989262.1">
    <property type="nucleotide sequence ID" value="NZ_JTFC01000007.1"/>
</dbReference>
<dbReference type="Pfam" id="PF14791">
    <property type="entry name" value="DNA_pol_B_thumb"/>
    <property type="match status" value="1"/>
</dbReference>
<evidence type="ECO:0000256" key="7">
    <source>
        <dbReference type="ARBA" id="ARBA00022634"/>
    </source>
</evidence>
<evidence type="ECO:0000256" key="14">
    <source>
        <dbReference type="ARBA" id="ARBA00023053"/>
    </source>
</evidence>
<evidence type="ECO:0000256" key="9">
    <source>
        <dbReference type="ARBA" id="ARBA00022695"/>
    </source>
</evidence>
<evidence type="ECO:0000256" key="21">
    <source>
        <dbReference type="ARBA" id="ARBA00049244"/>
    </source>
</evidence>
<dbReference type="PIRSF" id="PIRSF005047">
    <property type="entry name" value="UCP005047_YshC"/>
    <property type="match status" value="1"/>
</dbReference>
<keyword evidence="6" id="KW-0488">Methylation</keyword>
<evidence type="ECO:0000256" key="10">
    <source>
        <dbReference type="ARBA" id="ARBA00022705"/>
    </source>
</evidence>
<dbReference type="Gene3D" id="1.10.150.20">
    <property type="entry name" value="5' to 3' exonuclease, C-terminal subdomain"/>
    <property type="match status" value="1"/>
</dbReference>
<dbReference type="FunFam" id="3.20.20.140:FF:000047">
    <property type="entry name" value="PHP domain-containing protein"/>
    <property type="match status" value="1"/>
</dbReference>
<dbReference type="SUPFAM" id="SSF47802">
    <property type="entry name" value="DNA polymerase beta, N-terminal domain-like"/>
    <property type="match status" value="1"/>
</dbReference>
<dbReference type="CDD" id="cd07436">
    <property type="entry name" value="PHP_PolX"/>
    <property type="match status" value="1"/>
</dbReference>
<keyword evidence="14" id="KW-0915">Sodium</keyword>
<evidence type="ECO:0000256" key="4">
    <source>
        <dbReference type="ARBA" id="ARBA00012720"/>
    </source>
</evidence>
<evidence type="ECO:0000256" key="11">
    <source>
        <dbReference type="ARBA" id="ARBA00022763"/>
    </source>
</evidence>
<feature type="domain" description="Helix-hairpin-helix DNA-binding motif class 1" evidence="22">
    <location>
        <begin position="48"/>
        <end position="67"/>
    </location>
</feature>
<keyword evidence="10" id="KW-0235">DNA replication</keyword>
<accession>A0A433RY36</accession>
<dbReference type="AlphaFoldDB" id="A0A433RY36"/>
<organism evidence="25 26">
    <name type="scientific">Candidatus Kurthia intestinigallinarum</name>
    <dbReference type="NCBI Taxonomy" id="1562256"/>
    <lineage>
        <taxon>Bacteria</taxon>
        <taxon>Bacillati</taxon>
        <taxon>Bacillota</taxon>
        <taxon>Bacilli</taxon>
        <taxon>Bacillales</taxon>
        <taxon>Caryophanaceae</taxon>
        <taxon>Kurthia</taxon>
    </lineage>
</organism>
<dbReference type="OrthoDB" id="9808747at2"/>
<proteinExistence type="predicted"/>
<dbReference type="Gene3D" id="3.20.20.140">
    <property type="entry name" value="Metal-dependent hydrolases"/>
    <property type="match status" value="1"/>
</dbReference>
<evidence type="ECO:0000256" key="15">
    <source>
        <dbReference type="ARBA" id="ARBA00023204"/>
    </source>
</evidence>
<comment type="catalytic activity">
    <reaction evidence="21">
        <text>DNA(n) + a 2'-deoxyribonucleoside 5'-triphosphate = DNA(n+1) + diphosphate</text>
        <dbReference type="Rhea" id="RHEA:22508"/>
        <dbReference type="Rhea" id="RHEA-COMP:17339"/>
        <dbReference type="Rhea" id="RHEA-COMP:17340"/>
        <dbReference type="ChEBI" id="CHEBI:33019"/>
        <dbReference type="ChEBI" id="CHEBI:61560"/>
        <dbReference type="ChEBI" id="CHEBI:173112"/>
        <dbReference type="EC" id="2.7.7.7"/>
    </reaction>
</comment>
<dbReference type="EMBL" id="JTFC01000007">
    <property type="protein sequence ID" value="RUS58194.1"/>
    <property type="molecule type" value="Genomic_DNA"/>
</dbReference>
<dbReference type="Gene3D" id="1.10.150.110">
    <property type="entry name" value="DNA polymerase beta, N-terminal domain-like"/>
    <property type="match status" value="1"/>
</dbReference>
<dbReference type="EC" id="2.7.7.7" evidence="3"/>
<comment type="subcellular location">
    <subcellularLocation>
        <location evidence="2">Cytoplasm</location>
    </subcellularLocation>
</comment>
<dbReference type="SUPFAM" id="SSF89550">
    <property type="entry name" value="PHP domain-like"/>
    <property type="match status" value="1"/>
</dbReference>
<dbReference type="SMART" id="SM00278">
    <property type="entry name" value="HhH1"/>
    <property type="match status" value="3"/>
</dbReference>
<dbReference type="NCBIfam" id="NF006375">
    <property type="entry name" value="PRK08609.1"/>
    <property type="match status" value="1"/>
</dbReference>
<evidence type="ECO:0000256" key="19">
    <source>
        <dbReference type="ARBA" id="ARBA00044678"/>
    </source>
</evidence>
<evidence type="ECO:0000259" key="22">
    <source>
        <dbReference type="SMART" id="SM00278"/>
    </source>
</evidence>
<keyword evidence="7" id="KW-0237">DNA synthesis</keyword>
<gene>
    <name evidence="25" type="ORF">QI30_01895</name>
</gene>
<dbReference type="InterPro" id="IPR050243">
    <property type="entry name" value="PHP_phosphatase"/>
</dbReference>
<evidence type="ECO:0000256" key="1">
    <source>
        <dbReference type="ARBA" id="ARBA00001946"/>
    </source>
</evidence>
<dbReference type="GO" id="GO:0140078">
    <property type="term" value="F:class I DNA-(apurinic or apyrimidinic site) endonuclease activity"/>
    <property type="evidence" value="ECO:0007669"/>
    <property type="project" value="UniProtKB-EC"/>
</dbReference>
<evidence type="ECO:0000259" key="23">
    <source>
        <dbReference type="SMART" id="SM00481"/>
    </source>
</evidence>
<evidence type="ECO:0000256" key="12">
    <source>
        <dbReference type="ARBA" id="ARBA00022843"/>
    </source>
</evidence>
<dbReference type="Pfam" id="PF14716">
    <property type="entry name" value="HHH_8"/>
    <property type="match status" value="1"/>
</dbReference>
<dbReference type="GO" id="GO:0003677">
    <property type="term" value="F:DNA binding"/>
    <property type="evidence" value="ECO:0007669"/>
    <property type="project" value="InterPro"/>
</dbReference>
<dbReference type="SMART" id="SM00483">
    <property type="entry name" value="POLXc"/>
    <property type="match status" value="1"/>
</dbReference>
<dbReference type="InterPro" id="IPR003141">
    <property type="entry name" value="Pol/His_phosphatase_N"/>
</dbReference>
<dbReference type="InterPro" id="IPR010996">
    <property type="entry name" value="HHH_MUS81"/>
</dbReference>
<keyword evidence="26" id="KW-1185">Reference proteome</keyword>
<dbReference type="GO" id="GO:0042578">
    <property type="term" value="F:phosphoric ester hydrolase activity"/>
    <property type="evidence" value="ECO:0007669"/>
    <property type="project" value="TreeGrafter"/>
</dbReference>
<dbReference type="PRINTS" id="PR00870">
    <property type="entry name" value="DNAPOLXBETA"/>
</dbReference>
<dbReference type="PANTHER" id="PTHR36928">
    <property type="entry name" value="PHOSPHATASE YCDX-RELATED"/>
    <property type="match status" value="1"/>
</dbReference>
<reference evidence="25 26" key="1">
    <citation type="submission" date="2014-11" db="EMBL/GenBank/DDBJ databases">
        <title>Genome sequence and analysis of novel Kurthia sp.</title>
        <authorList>
            <person name="Lawson J.N."/>
            <person name="Gonzalez J.E."/>
            <person name="Rinauldi L."/>
            <person name="Xuan Z."/>
            <person name="Firman A."/>
            <person name="Shaddox L."/>
            <person name="Trudeau A."/>
            <person name="Shah S."/>
            <person name="Reiman D."/>
        </authorList>
    </citation>
    <scope>NUCLEOTIDE SEQUENCE [LARGE SCALE GENOMIC DNA]</scope>
    <source>
        <strain evidence="25 26">3B1D</strain>
    </source>
</reference>
<feature type="domain" description="Polymerase/histidinol phosphatase N-terminal" evidence="23">
    <location>
        <begin position="335"/>
        <end position="414"/>
    </location>
</feature>
<evidence type="ECO:0000256" key="13">
    <source>
        <dbReference type="ARBA" id="ARBA00022932"/>
    </source>
</evidence>
<feature type="domain" description="Helix-hairpin-helix DNA-binding motif class 1" evidence="22">
    <location>
        <begin position="88"/>
        <end position="107"/>
    </location>
</feature>
<dbReference type="InterPro" id="IPR029398">
    <property type="entry name" value="PolB_thumb"/>
</dbReference>
<comment type="catalytic activity">
    <reaction evidence="19">
        <text>a 5'-end 2'-deoxyribose-2'-deoxyribonucleotide-DNA = (2E,4S)-4-hydroxypenten-2-al-5-phosphate + a 5'-end 5'-phospho-2'-deoxyribonucleoside-DNA + H(+)</text>
        <dbReference type="Rhea" id="RHEA:76255"/>
        <dbReference type="Rhea" id="RHEA-COMP:13180"/>
        <dbReference type="Rhea" id="RHEA-COMP:18657"/>
        <dbReference type="ChEBI" id="CHEBI:15378"/>
        <dbReference type="ChEBI" id="CHEBI:136412"/>
        <dbReference type="ChEBI" id="CHEBI:195194"/>
        <dbReference type="ChEBI" id="CHEBI:195195"/>
    </reaction>
</comment>
<evidence type="ECO:0000256" key="17">
    <source>
        <dbReference type="ARBA" id="ARBA00035726"/>
    </source>
</evidence>
<comment type="caution">
    <text evidence="25">The sequence shown here is derived from an EMBL/GenBank/DDBJ whole genome shotgun (WGS) entry which is preliminary data.</text>
</comment>
<dbReference type="Proteomes" id="UP000288623">
    <property type="component" value="Unassembled WGS sequence"/>
</dbReference>
<evidence type="ECO:0000256" key="2">
    <source>
        <dbReference type="ARBA" id="ARBA00004496"/>
    </source>
</evidence>
<dbReference type="InterPro" id="IPR047967">
    <property type="entry name" value="PolX_PHP"/>
</dbReference>
<comment type="cofactor">
    <cofactor evidence="1">
        <name>Mg(2+)</name>
        <dbReference type="ChEBI" id="CHEBI:18420"/>
    </cofactor>
</comment>
<feature type="domain" description="DNA-directed DNA polymerase X" evidence="24">
    <location>
        <begin position="1"/>
        <end position="313"/>
    </location>
</feature>
<protein>
    <recommendedName>
        <fullName evidence="5">DNA polymerase beta</fullName>
        <ecNumber evidence="3">2.7.7.7</ecNumber>
        <ecNumber evidence="4">4.2.99.18</ecNumber>
    </recommendedName>
    <alternativeName>
        <fullName evidence="16">5'-deoxyribose-phosphate lyase</fullName>
    </alternativeName>
    <alternativeName>
        <fullName evidence="17">AP lyase</fullName>
    </alternativeName>
</protein>
<dbReference type="CDD" id="cd00141">
    <property type="entry name" value="NT_POLXc"/>
    <property type="match status" value="1"/>
</dbReference>
<dbReference type="InterPro" id="IPR002054">
    <property type="entry name" value="DNA-dir_DNA_pol_X"/>
</dbReference>
<dbReference type="SUPFAM" id="SSF81301">
    <property type="entry name" value="Nucleotidyltransferase"/>
    <property type="match status" value="1"/>
</dbReference>
<dbReference type="PANTHER" id="PTHR36928:SF1">
    <property type="entry name" value="PHOSPHATASE YCDX-RELATED"/>
    <property type="match status" value="1"/>
</dbReference>
<dbReference type="SMART" id="SM00481">
    <property type="entry name" value="POLIIIAc"/>
    <property type="match status" value="1"/>
</dbReference>
<evidence type="ECO:0000256" key="6">
    <source>
        <dbReference type="ARBA" id="ARBA00022481"/>
    </source>
</evidence>
<keyword evidence="9" id="KW-0548">Nucleotidyltransferase</keyword>
<sequence>MNKKKIINTLETIATYLELKGENPFKISAFRKAAAALENDPRSIEEIEDVTKIKGIGKGTAAVIHDLLETGESSDLTSLKEEVPAGLPLLLKIPGLGGKKIAKLYQELGVDSADSLKAACESGKVGELAGFGKKTVEKLLKELETFGQRSERHPIWQLEENVKEINAVLEAIEEIERFSVAGSFRRVAETSKDIDFIIASAQPLVVKDKLLAALSYTEIVAAGDTKISVILAGDDAANADFRIVTDAEYPTALHHFTGSKEHNVRMRQIAKERDEKISEYGVEQPDGSVLTFETEEAFFNHFDLPFIPPTLRAGHTEFERHADIPHLVTLADIRSDLHMHTTWSDGAHTVREMGEALIEHGYDYAVITDHSHYLKVANGLTPERLEQQKEEIYAFNHAHPEFHLLRGTEMDILPDGSLDFSDDVMSSLDFVIASIHSSFSQPQEQIMERLHTALKNPHVDMIAHPTGRVIHQRDGYNPDMAQLIAWAKEYGKILELNANPYRLDLCVEHLEMAAKAGVPVAINTDAHAIEQLRYMDIGTKYAQKAWLYKDMIVNTWSFEKFMDFLNNK</sequence>
<evidence type="ECO:0000256" key="16">
    <source>
        <dbReference type="ARBA" id="ARBA00035717"/>
    </source>
</evidence>
<dbReference type="InterPro" id="IPR037160">
    <property type="entry name" value="DNA_Pol_thumb_sf"/>
</dbReference>
<evidence type="ECO:0000256" key="5">
    <source>
        <dbReference type="ARBA" id="ARBA00020020"/>
    </source>
</evidence>
<dbReference type="InterPro" id="IPR002008">
    <property type="entry name" value="DNA_pol_X_beta-like"/>
</dbReference>
<dbReference type="EC" id="4.2.99.18" evidence="4"/>
<comment type="function">
    <text evidence="20">Repair polymerase that plays a key role in base-excision repair. During this process, the damaged base is excised by specific DNA glycosylases, the DNA backbone is nicked at the abasic site by an apurinic/apyrimidic (AP) endonuclease, and POLB removes 5'-deoxyribose-phosphate from the preincised AP site acting as a 5'-deoxyribose-phosphate lyase (5'-dRP lyase); through its DNA polymerase activity, it adds one nucleotide to the 3' end of the arising single-nucleotide gap. Conducts 'gap-filling' DNA synthesis in a stepwise distributive fashion rather than in a processive fashion as for other DNA polymerases. It is also able to cleave sugar-phosphate bonds 3' to an intact AP site, acting as an AP lyase.</text>
</comment>
<keyword evidence="11" id="KW-0227">DNA damage</keyword>
<evidence type="ECO:0000313" key="26">
    <source>
        <dbReference type="Proteomes" id="UP000288623"/>
    </source>
</evidence>
<feature type="domain" description="Helix-hairpin-helix DNA-binding motif class 1" evidence="22">
    <location>
        <begin position="123"/>
        <end position="142"/>
    </location>
</feature>
<evidence type="ECO:0000313" key="25">
    <source>
        <dbReference type="EMBL" id="RUS58194.1"/>
    </source>
</evidence>
<dbReference type="InterPro" id="IPR003583">
    <property type="entry name" value="Hlx-hairpin-Hlx_DNA-bd_motif"/>
</dbReference>
<evidence type="ECO:0000259" key="24">
    <source>
        <dbReference type="SMART" id="SM00483"/>
    </source>
</evidence>
<evidence type="ECO:0000256" key="3">
    <source>
        <dbReference type="ARBA" id="ARBA00012417"/>
    </source>
</evidence>
<dbReference type="GO" id="GO:0006281">
    <property type="term" value="P:DNA repair"/>
    <property type="evidence" value="ECO:0007669"/>
    <property type="project" value="UniProtKB-KW"/>
</dbReference>
<dbReference type="InterPro" id="IPR043519">
    <property type="entry name" value="NT_sf"/>
</dbReference>
<dbReference type="Pfam" id="PF02811">
    <property type="entry name" value="PHP"/>
    <property type="match status" value="1"/>
</dbReference>
<evidence type="ECO:0000256" key="20">
    <source>
        <dbReference type="ARBA" id="ARBA00045548"/>
    </source>
</evidence>
<evidence type="ECO:0000256" key="8">
    <source>
        <dbReference type="ARBA" id="ARBA00022679"/>
    </source>
</evidence>
<dbReference type="InterPro" id="IPR027421">
    <property type="entry name" value="DNA_pol_lamdba_lyase_dom_sf"/>
</dbReference>
<dbReference type="GO" id="GO:0008270">
    <property type="term" value="F:zinc ion binding"/>
    <property type="evidence" value="ECO:0007669"/>
    <property type="project" value="TreeGrafter"/>
</dbReference>
<dbReference type="Gene3D" id="3.30.460.10">
    <property type="entry name" value="Beta Polymerase, domain 2"/>
    <property type="match status" value="1"/>
</dbReference>